<feature type="domain" description="HTH cro/C1-type" evidence="7">
    <location>
        <begin position="3"/>
        <end position="46"/>
    </location>
</feature>
<evidence type="ECO:0000256" key="1">
    <source>
        <dbReference type="ARBA" id="ARBA00019435"/>
    </source>
</evidence>
<gene>
    <name evidence="8" type="ORF">GCM10007971_09190</name>
</gene>
<feature type="domain" description="HTH lacI-type" evidence="6">
    <location>
        <begin position="2"/>
        <end position="56"/>
    </location>
</feature>
<dbReference type="PRINTS" id="PR00036">
    <property type="entry name" value="HTHLACI"/>
</dbReference>
<evidence type="ECO:0000259" key="6">
    <source>
        <dbReference type="PROSITE" id="PS50932"/>
    </source>
</evidence>
<dbReference type="SMART" id="SM00354">
    <property type="entry name" value="HTH_LACI"/>
    <property type="match status" value="1"/>
</dbReference>
<keyword evidence="9" id="KW-1185">Reference proteome</keyword>
<dbReference type="Gene3D" id="3.40.50.2300">
    <property type="match status" value="2"/>
</dbReference>
<evidence type="ECO:0000256" key="4">
    <source>
        <dbReference type="ARBA" id="ARBA00023125"/>
    </source>
</evidence>
<evidence type="ECO:0000313" key="9">
    <source>
        <dbReference type="Proteomes" id="UP000624041"/>
    </source>
</evidence>
<dbReference type="Gene3D" id="1.10.260.40">
    <property type="entry name" value="lambda repressor-like DNA-binding domains"/>
    <property type="match status" value="1"/>
</dbReference>
<protein>
    <recommendedName>
        <fullName evidence="1">Catabolite control protein A</fullName>
    </recommendedName>
</protein>
<name>A0A917XTG4_9BACI</name>
<dbReference type="PANTHER" id="PTHR30146:SF95">
    <property type="entry name" value="RIBOSE OPERON REPRESSOR"/>
    <property type="match status" value="1"/>
</dbReference>
<dbReference type="PANTHER" id="PTHR30146">
    <property type="entry name" value="LACI-RELATED TRANSCRIPTIONAL REPRESSOR"/>
    <property type="match status" value="1"/>
</dbReference>
<dbReference type="GO" id="GO:0003700">
    <property type="term" value="F:DNA-binding transcription factor activity"/>
    <property type="evidence" value="ECO:0007669"/>
    <property type="project" value="TreeGrafter"/>
</dbReference>
<dbReference type="PROSITE" id="PS50932">
    <property type="entry name" value="HTH_LACI_2"/>
    <property type="match status" value="1"/>
</dbReference>
<dbReference type="RefSeq" id="WP_156855112.1">
    <property type="nucleotide sequence ID" value="NZ_BMOS01000004.1"/>
</dbReference>
<dbReference type="Pfam" id="PF00356">
    <property type="entry name" value="LacI"/>
    <property type="match status" value="1"/>
</dbReference>
<evidence type="ECO:0000259" key="7">
    <source>
        <dbReference type="PROSITE" id="PS50943"/>
    </source>
</evidence>
<dbReference type="SUPFAM" id="SSF53822">
    <property type="entry name" value="Periplasmic binding protein-like I"/>
    <property type="match status" value="1"/>
</dbReference>
<dbReference type="InterPro" id="IPR001761">
    <property type="entry name" value="Peripla_BP/Lac1_sug-bd_dom"/>
</dbReference>
<dbReference type="InterPro" id="IPR010982">
    <property type="entry name" value="Lambda_DNA-bd_dom_sf"/>
</dbReference>
<keyword evidence="2" id="KW-0678">Repressor</keyword>
<keyword evidence="4" id="KW-0238">DNA-binding</keyword>
<reference evidence="8" key="2">
    <citation type="submission" date="2020-09" db="EMBL/GenBank/DDBJ databases">
        <authorList>
            <person name="Sun Q."/>
            <person name="Ohkuma M."/>
        </authorList>
    </citation>
    <scope>NUCLEOTIDE SEQUENCE</scope>
    <source>
        <strain evidence="8">JCM 17251</strain>
    </source>
</reference>
<dbReference type="InterPro" id="IPR028082">
    <property type="entry name" value="Peripla_BP_I"/>
</dbReference>
<reference evidence="8" key="1">
    <citation type="journal article" date="2014" name="Int. J. Syst. Evol. Microbiol.">
        <title>Complete genome sequence of Corynebacterium casei LMG S-19264T (=DSM 44701T), isolated from a smear-ripened cheese.</title>
        <authorList>
            <consortium name="US DOE Joint Genome Institute (JGI-PGF)"/>
            <person name="Walter F."/>
            <person name="Albersmeier A."/>
            <person name="Kalinowski J."/>
            <person name="Ruckert C."/>
        </authorList>
    </citation>
    <scope>NUCLEOTIDE SEQUENCE</scope>
    <source>
        <strain evidence="8">JCM 17251</strain>
    </source>
</reference>
<organism evidence="8 9">
    <name type="scientific">Oceanobacillus indicireducens</name>
    <dbReference type="NCBI Taxonomy" id="1004261"/>
    <lineage>
        <taxon>Bacteria</taxon>
        <taxon>Bacillati</taxon>
        <taxon>Bacillota</taxon>
        <taxon>Bacilli</taxon>
        <taxon>Bacillales</taxon>
        <taxon>Bacillaceae</taxon>
        <taxon>Oceanobacillus</taxon>
    </lineage>
</organism>
<dbReference type="InterPro" id="IPR001387">
    <property type="entry name" value="Cro/C1-type_HTH"/>
</dbReference>
<comment type="caution">
    <text evidence="8">The sequence shown here is derived from an EMBL/GenBank/DDBJ whole genome shotgun (WGS) entry which is preliminary data.</text>
</comment>
<dbReference type="AlphaFoldDB" id="A0A917XTG4"/>
<dbReference type="GO" id="GO:0000976">
    <property type="term" value="F:transcription cis-regulatory region binding"/>
    <property type="evidence" value="ECO:0007669"/>
    <property type="project" value="TreeGrafter"/>
</dbReference>
<evidence type="ECO:0000313" key="8">
    <source>
        <dbReference type="EMBL" id="GGN53051.1"/>
    </source>
</evidence>
<dbReference type="PROSITE" id="PS50943">
    <property type="entry name" value="HTH_CROC1"/>
    <property type="match status" value="1"/>
</dbReference>
<keyword evidence="3" id="KW-0805">Transcription regulation</keyword>
<proteinExistence type="predicted"/>
<dbReference type="Proteomes" id="UP000624041">
    <property type="component" value="Unassembled WGS sequence"/>
</dbReference>
<dbReference type="FunFam" id="1.10.260.40:FF:000002">
    <property type="entry name" value="HTH-type transcriptional repressor PurR"/>
    <property type="match status" value="1"/>
</dbReference>
<evidence type="ECO:0000256" key="5">
    <source>
        <dbReference type="ARBA" id="ARBA00023163"/>
    </source>
</evidence>
<dbReference type="PROSITE" id="PS00356">
    <property type="entry name" value="HTH_LACI_1"/>
    <property type="match status" value="1"/>
</dbReference>
<dbReference type="CDD" id="cd06291">
    <property type="entry name" value="PBP1_Qymf-like"/>
    <property type="match status" value="1"/>
</dbReference>
<sequence length="323" mass="35879">MVTIKEVAEEAGVSVATVSRVINQNGYVSEETLEKVKSVIDKLNYKPNSIARSLYHKTSNMIGLIIPDITNPFFPELARAVEDVAMMYGFKVVLCNSDQNPEKEMKYLDLFKEKYVDGIIFTTQSQESTVYSDLNVPIVALDRIGDTTIPSVVSNNYKGAKKATELLLQKGVKNIAHIRGPKNIAPSEARYHGFIDAVEGKGVNYTISEAEFQLKDAERKAEQFFETHTGIDGIFCSNDTIAAGFLKVALKKGIKVPEDLQIVGFDGSFFGEFIYPELTTVSQPIYDMGAVATRLLIKIIQGNQPEKLLYEMPTTIIERGTTR</sequence>
<dbReference type="CDD" id="cd01392">
    <property type="entry name" value="HTH_LacI"/>
    <property type="match status" value="1"/>
</dbReference>
<evidence type="ECO:0000256" key="3">
    <source>
        <dbReference type="ARBA" id="ARBA00023015"/>
    </source>
</evidence>
<evidence type="ECO:0000256" key="2">
    <source>
        <dbReference type="ARBA" id="ARBA00022491"/>
    </source>
</evidence>
<keyword evidence="5" id="KW-0804">Transcription</keyword>
<dbReference type="Pfam" id="PF00532">
    <property type="entry name" value="Peripla_BP_1"/>
    <property type="match status" value="1"/>
</dbReference>
<dbReference type="InterPro" id="IPR000843">
    <property type="entry name" value="HTH_LacI"/>
</dbReference>
<dbReference type="EMBL" id="BMOS01000004">
    <property type="protein sequence ID" value="GGN53051.1"/>
    <property type="molecule type" value="Genomic_DNA"/>
</dbReference>
<dbReference type="SUPFAM" id="SSF47413">
    <property type="entry name" value="lambda repressor-like DNA-binding domains"/>
    <property type="match status" value="1"/>
</dbReference>
<accession>A0A917XTG4</accession>